<dbReference type="SUPFAM" id="SSF46785">
    <property type="entry name" value="Winged helix' DNA-binding domain"/>
    <property type="match status" value="1"/>
</dbReference>
<comment type="caution">
    <text evidence="2">The sequence shown here is derived from an EMBL/GenBank/DDBJ whole genome shotgun (WGS) entry which is preliminary data.</text>
</comment>
<organism evidence="2 3">
    <name type="scientific">Sedimentitalea todarodis</name>
    <dbReference type="NCBI Taxonomy" id="1631240"/>
    <lineage>
        <taxon>Bacteria</taxon>
        <taxon>Pseudomonadati</taxon>
        <taxon>Pseudomonadota</taxon>
        <taxon>Alphaproteobacteria</taxon>
        <taxon>Rhodobacterales</taxon>
        <taxon>Paracoccaceae</taxon>
        <taxon>Sedimentitalea</taxon>
    </lineage>
</organism>
<feature type="domain" description="HTH marR-type" evidence="1">
    <location>
        <begin position="1"/>
        <end position="141"/>
    </location>
</feature>
<dbReference type="SMART" id="SM00347">
    <property type="entry name" value="HTH_MARR"/>
    <property type="match status" value="1"/>
</dbReference>
<dbReference type="InterPro" id="IPR036390">
    <property type="entry name" value="WH_DNA-bd_sf"/>
</dbReference>
<dbReference type="PANTHER" id="PTHR33164">
    <property type="entry name" value="TRANSCRIPTIONAL REGULATOR, MARR FAMILY"/>
    <property type="match status" value="1"/>
</dbReference>
<dbReference type="InterPro" id="IPR036388">
    <property type="entry name" value="WH-like_DNA-bd_sf"/>
</dbReference>
<dbReference type="Pfam" id="PF01047">
    <property type="entry name" value="MarR"/>
    <property type="match status" value="1"/>
</dbReference>
<sequence length="145" mass="16275">MNKKLPSTSRSLPIALIRAREGAMAPIRDMLANTGITEQQWRILRVLSEHGSLDSTTLADRASLLFPSLTRIAAKMREKGLITQTRDEADRRRQLIEITAKGQKFIDDHAERAALVVVGFRTRLGDDNYEKLLDLLALLDPGPRD</sequence>
<protein>
    <submittedName>
        <fullName evidence="2">Homoprotocatechuate degradation operon regulator HpaR</fullName>
    </submittedName>
</protein>
<reference evidence="3" key="1">
    <citation type="submission" date="2023-05" db="EMBL/GenBank/DDBJ databases">
        <title>Sedimentitalea sp. nov. JM2-8.</title>
        <authorList>
            <person name="Huang J."/>
        </authorList>
    </citation>
    <scope>NUCLEOTIDE SEQUENCE [LARGE SCALE GENOMIC DNA]</scope>
    <source>
        <strain evidence="3">KHS03</strain>
    </source>
</reference>
<accession>A0ABU3VHU0</accession>
<dbReference type="NCBIfam" id="TIGR02337">
    <property type="entry name" value="HpaR"/>
    <property type="match status" value="1"/>
</dbReference>
<dbReference type="InterPro" id="IPR039422">
    <property type="entry name" value="MarR/SlyA-like"/>
</dbReference>
<evidence type="ECO:0000313" key="2">
    <source>
        <dbReference type="EMBL" id="MDU9005575.1"/>
    </source>
</evidence>
<dbReference type="Proteomes" id="UP001255416">
    <property type="component" value="Unassembled WGS sequence"/>
</dbReference>
<dbReference type="InterPro" id="IPR012712">
    <property type="entry name" value="HpaR/FarR"/>
</dbReference>
<dbReference type="PROSITE" id="PS50995">
    <property type="entry name" value="HTH_MARR_2"/>
    <property type="match status" value="1"/>
</dbReference>
<dbReference type="EMBL" id="JASMWN010000015">
    <property type="protein sequence ID" value="MDU9005575.1"/>
    <property type="molecule type" value="Genomic_DNA"/>
</dbReference>
<dbReference type="InterPro" id="IPR000835">
    <property type="entry name" value="HTH_MarR-typ"/>
</dbReference>
<name>A0ABU3VHU0_9RHOB</name>
<evidence type="ECO:0000313" key="3">
    <source>
        <dbReference type="Proteomes" id="UP001255416"/>
    </source>
</evidence>
<dbReference type="PANTHER" id="PTHR33164:SF43">
    <property type="entry name" value="HTH-TYPE TRANSCRIPTIONAL REPRESSOR YETL"/>
    <property type="match status" value="1"/>
</dbReference>
<dbReference type="RefSeq" id="WP_316779175.1">
    <property type="nucleotide sequence ID" value="NZ_JASMWN010000015.1"/>
</dbReference>
<evidence type="ECO:0000259" key="1">
    <source>
        <dbReference type="PROSITE" id="PS50995"/>
    </source>
</evidence>
<keyword evidence="3" id="KW-1185">Reference proteome</keyword>
<proteinExistence type="predicted"/>
<gene>
    <name evidence="2" type="primary">hpaR</name>
    <name evidence="2" type="ORF">QO231_17205</name>
</gene>
<dbReference type="Gene3D" id="1.10.10.10">
    <property type="entry name" value="Winged helix-like DNA-binding domain superfamily/Winged helix DNA-binding domain"/>
    <property type="match status" value="1"/>
</dbReference>